<dbReference type="Pfam" id="PF00012">
    <property type="entry name" value="HSP70"/>
    <property type="match status" value="2"/>
</dbReference>
<reference evidence="5" key="1">
    <citation type="journal article" date="2023" name="Mol. Phylogenet. Evol.">
        <title>Genome-scale phylogeny and comparative genomics of the fungal order Sordariales.</title>
        <authorList>
            <person name="Hensen N."/>
            <person name="Bonometti L."/>
            <person name="Westerberg I."/>
            <person name="Brannstrom I.O."/>
            <person name="Guillou S."/>
            <person name="Cros-Aarteil S."/>
            <person name="Calhoun S."/>
            <person name="Haridas S."/>
            <person name="Kuo A."/>
            <person name="Mondo S."/>
            <person name="Pangilinan J."/>
            <person name="Riley R."/>
            <person name="LaButti K."/>
            <person name="Andreopoulos B."/>
            <person name="Lipzen A."/>
            <person name="Chen C."/>
            <person name="Yan M."/>
            <person name="Daum C."/>
            <person name="Ng V."/>
            <person name="Clum A."/>
            <person name="Steindorff A."/>
            <person name="Ohm R.A."/>
            <person name="Martin F."/>
            <person name="Silar P."/>
            <person name="Natvig D.O."/>
            <person name="Lalanne C."/>
            <person name="Gautier V."/>
            <person name="Ament-Velasquez S.L."/>
            <person name="Kruys A."/>
            <person name="Hutchinson M.I."/>
            <person name="Powell A.J."/>
            <person name="Barry K."/>
            <person name="Miller A.N."/>
            <person name="Grigoriev I.V."/>
            <person name="Debuchy R."/>
            <person name="Gladieux P."/>
            <person name="Hiltunen Thoren M."/>
            <person name="Johannesson H."/>
        </authorList>
    </citation>
    <scope>NUCLEOTIDE SEQUENCE</scope>
    <source>
        <strain evidence="5">CBS 560.94</strain>
    </source>
</reference>
<dbReference type="RefSeq" id="XP_062685602.1">
    <property type="nucleotide sequence ID" value="XM_062830188.1"/>
</dbReference>
<dbReference type="InterPro" id="IPR013126">
    <property type="entry name" value="Hsp_70_fam"/>
</dbReference>
<sequence length="822" mass="89563">MSTNNSGNRGRRRQSHRLLTKSSKKPKPPSPLAALLTATFLLLIIVIFPLAISLLPLPVGASAYPTDDDYGSEEKGTPPPPVIAIDFGVTNSRVGVGGGFWRKGEGEVEVVVPNWVVFRDGAGGGSGKSGVWEGGGDEGVVGGEDEVYYEGVEVLVGEEAREWASLKGDGDPSAAAVFDVRRLLGRNFSDPEFQREIRHLPFKVTHDCCGSDVPVIEVEIEEDMSILAGEGGQDSSNTTAKRVLRYTPEQITAMIFRELKGIAEREIGEDVTQAVVTIPLAPGLHSYSTDSYTSFPTNYQAAQRFEEAYRTALRHAASLAGLEVIRFVKEPVAAAIAYGLDRDSDGEERTVLVYDLGGTSLDVTVVTVEEGVFEVLGSERVEGWYGGRKMDGNVARWVLKEVAARMGRGGGRGDRDGKVGGHMQSEDIMMLDPKLVRKVKKEVAESVKVALSGQEAVEIDVGELLTNLGGMERNLTMTRRDFEDVNHVLVYDTLSAVGRVLLAANVWWNEVDDVIVVGGSGKIPMVRRVVERYFRRENMTLREGNVDPAEAVVFGAAIQAMVLSGAEFEDCPLGAFDITPIAIGVETAGGVMRRSATFTTSTDNQTTLTLNIFQGNRPFTSSNHLLATIPIDLASFSIAPNLPRGAPRISFTFEIDSNGVLEVFLGDLKDDREPIATVQTSYAGGSSEDPAKWEKIESQIEEAAQFEIEDEETRARLNARRELAGMLNAVRRRLWIVDADDREDVREEAGAVRDALRAAEVWLKEHWDVETNTAEEFVKEKELLSGVVSPILDIVDWVFVDELPPRPPGEGGGSEVGSHDEL</sequence>
<feature type="compositionally biased region" description="Basic residues" evidence="4">
    <location>
        <begin position="9"/>
        <end position="27"/>
    </location>
</feature>
<dbReference type="SUPFAM" id="SSF53067">
    <property type="entry name" value="Actin-like ATPase domain"/>
    <property type="match status" value="2"/>
</dbReference>
<evidence type="ECO:0000256" key="2">
    <source>
        <dbReference type="ARBA" id="ARBA00022741"/>
    </source>
</evidence>
<proteinExistence type="inferred from homology"/>
<comment type="similarity">
    <text evidence="1">Belongs to the heat shock protein 70 family.</text>
</comment>
<dbReference type="InterPro" id="IPR029048">
    <property type="entry name" value="HSP70_C_sf"/>
</dbReference>
<evidence type="ECO:0000256" key="1">
    <source>
        <dbReference type="ARBA" id="ARBA00007381"/>
    </source>
</evidence>
<dbReference type="PANTHER" id="PTHR19375">
    <property type="entry name" value="HEAT SHOCK PROTEIN 70KDA"/>
    <property type="match status" value="1"/>
</dbReference>
<accession>A0AAE0JMB8</accession>
<dbReference type="Gene3D" id="3.90.640.10">
    <property type="entry name" value="Actin, Chain A, domain 4"/>
    <property type="match status" value="1"/>
</dbReference>
<dbReference type="Gene3D" id="1.20.1270.10">
    <property type="match status" value="1"/>
</dbReference>
<dbReference type="InterPro" id="IPR029047">
    <property type="entry name" value="HSP70_peptide-bd_sf"/>
</dbReference>
<dbReference type="AlphaFoldDB" id="A0AAE0JMB8"/>
<dbReference type="FunFam" id="3.30.420.40:FF:000028">
    <property type="entry name" value="heat shock 70 kDa protein-like"/>
    <property type="match status" value="1"/>
</dbReference>
<gene>
    <name evidence="5" type="ORF">B0H65DRAFT_562038</name>
</gene>
<reference evidence="5" key="2">
    <citation type="submission" date="2023-06" db="EMBL/GenBank/DDBJ databases">
        <authorList>
            <consortium name="Lawrence Berkeley National Laboratory"/>
            <person name="Haridas S."/>
            <person name="Hensen N."/>
            <person name="Bonometti L."/>
            <person name="Westerberg I."/>
            <person name="Brannstrom I.O."/>
            <person name="Guillou S."/>
            <person name="Cros-Aarteil S."/>
            <person name="Calhoun S."/>
            <person name="Kuo A."/>
            <person name="Mondo S."/>
            <person name="Pangilinan J."/>
            <person name="Riley R."/>
            <person name="Labutti K."/>
            <person name="Andreopoulos B."/>
            <person name="Lipzen A."/>
            <person name="Chen C."/>
            <person name="Yanf M."/>
            <person name="Daum C."/>
            <person name="Ng V."/>
            <person name="Clum A."/>
            <person name="Steindorff A."/>
            <person name="Ohm R."/>
            <person name="Martin F."/>
            <person name="Silar P."/>
            <person name="Natvig D."/>
            <person name="Lalanne C."/>
            <person name="Gautier V."/>
            <person name="Ament-Velasquez S.L."/>
            <person name="Kruys A."/>
            <person name="Hutchinson M.I."/>
            <person name="Powell A.J."/>
            <person name="Barry K."/>
            <person name="Miller A.N."/>
            <person name="Grigoriev I.V."/>
            <person name="Debuchy R."/>
            <person name="Gladieux P."/>
            <person name="Thoren M.H."/>
            <person name="Johannesson H."/>
        </authorList>
    </citation>
    <scope>NUCLEOTIDE SEQUENCE</scope>
    <source>
        <strain evidence="5">CBS 560.94</strain>
    </source>
</reference>
<dbReference type="Proteomes" id="UP001278500">
    <property type="component" value="Unassembled WGS sequence"/>
</dbReference>
<keyword evidence="2" id="KW-0547">Nucleotide-binding</keyword>
<evidence type="ECO:0000313" key="5">
    <source>
        <dbReference type="EMBL" id="KAK3354224.1"/>
    </source>
</evidence>
<organism evidence="5 6">
    <name type="scientific">Neurospora tetraspora</name>
    <dbReference type="NCBI Taxonomy" id="94610"/>
    <lineage>
        <taxon>Eukaryota</taxon>
        <taxon>Fungi</taxon>
        <taxon>Dikarya</taxon>
        <taxon>Ascomycota</taxon>
        <taxon>Pezizomycotina</taxon>
        <taxon>Sordariomycetes</taxon>
        <taxon>Sordariomycetidae</taxon>
        <taxon>Sordariales</taxon>
        <taxon>Sordariaceae</taxon>
        <taxon>Neurospora</taxon>
    </lineage>
</organism>
<keyword evidence="6" id="KW-1185">Reference proteome</keyword>
<dbReference type="Gene3D" id="3.30.420.40">
    <property type="match status" value="3"/>
</dbReference>
<dbReference type="GO" id="GO:0140662">
    <property type="term" value="F:ATP-dependent protein folding chaperone"/>
    <property type="evidence" value="ECO:0007669"/>
    <property type="project" value="InterPro"/>
</dbReference>
<dbReference type="SUPFAM" id="SSF100920">
    <property type="entry name" value="Heat shock protein 70kD (HSP70), peptide-binding domain"/>
    <property type="match status" value="1"/>
</dbReference>
<dbReference type="GO" id="GO:0005524">
    <property type="term" value="F:ATP binding"/>
    <property type="evidence" value="ECO:0007669"/>
    <property type="project" value="UniProtKB-KW"/>
</dbReference>
<protein>
    <submittedName>
        <fullName evidence="5">Hsp70 protein-domain-containing protein</fullName>
    </submittedName>
</protein>
<dbReference type="InterPro" id="IPR043129">
    <property type="entry name" value="ATPase_NBD"/>
</dbReference>
<dbReference type="EMBL" id="JAUEPP010000001">
    <property type="protein sequence ID" value="KAK3354224.1"/>
    <property type="molecule type" value="Genomic_DNA"/>
</dbReference>
<evidence type="ECO:0000313" key="6">
    <source>
        <dbReference type="Proteomes" id="UP001278500"/>
    </source>
</evidence>
<comment type="caution">
    <text evidence="5">The sequence shown here is derived from an EMBL/GenBank/DDBJ whole genome shotgun (WGS) entry which is preliminary data.</text>
</comment>
<feature type="region of interest" description="Disordered" evidence="4">
    <location>
        <begin position="1"/>
        <end position="29"/>
    </location>
</feature>
<dbReference type="Gene3D" id="2.60.34.10">
    <property type="entry name" value="Substrate Binding Domain Of DNAk, Chain A, domain 1"/>
    <property type="match status" value="1"/>
</dbReference>
<evidence type="ECO:0000256" key="3">
    <source>
        <dbReference type="ARBA" id="ARBA00022840"/>
    </source>
</evidence>
<dbReference type="GeneID" id="87867342"/>
<name>A0AAE0JMB8_9PEZI</name>
<keyword evidence="3" id="KW-0067">ATP-binding</keyword>
<evidence type="ECO:0000256" key="4">
    <source>
        <dbReference type="SAM" id="MobiDB-lite"/>
    </source>
</evidence>